<dbReference type="AlphaFoldDB" id="A0A6S5C1B2"/>
<feature type="coiled-coil region" evidence="1">
    <location>
        <begin position="1"/>
        <end position="42"/>
    </location>
</feature>
<evidence type="ECO:0000256" key="2">
    <source>
        <dbReference type="SAM" id="MobiDB-lite"/>
    </source>
</evidence>
<reference evidence="3 4" key="1">
    <citation type="submission" date="2019-12" db="EMBL/GenBank/DDBJ databases">
        <title>complete genome sequences of Aeromonas veronii str. WP3-W19-ESBL-03 isolated from wastewater treatment plant effluent.</title>
        <authorList>
            <person name="Sekizuka T."/>
            <person name="Itokawa K."/>
            <person name="Yatsu K."/>
            <person name="Inamine Y."/>
            <person name="Kuroda M."/>
        </authorList>
    </citation>
    <scope>NUCLEOTIDE SEQUENCE [LARGE SCALE GENOMIC DNA]</scope>
    <source>
        <strain evidence="3 4">WP3-W19-ESBL-03</strain>
        <plasmid evidence="3 4">pWP3-W19-ESBL-03_2</plasmid>
    </source>
</reference>
<feature type="compositionally biased region" description="Basic and acidic residues" evidence="2">
    <location>
        <begin position="76"/>
        <end position="95"/>
    </location>
</feature>
<dbReference type="EMBL" id="AP022040">
    <property type="protein sequence ID" value="BBR41920.1"/>
    <property type="molecule type" value="Genomic_DNA"/>
</dbReference>
<proteinExistence type="predicted"/>
<evidence type="ECO:0000313" key="4">
    <source>
        <dbReference type="Proteomes" id="UP000515442"/>
    </source>
</evidence>
<evidence type="ECO:0000313" key="3">
    <source>
        <dbReference type="EMBL" id="BBR41920.1"/>
    </source>
</evidence>
<dbReference type="RefSeq" id="WP_182939826.1">
    <property type="nucleotide sequence ID" value="NZ_AP022040.1"/>
</dbReference>
<dbReference type="Proteomes" id="UP000515442">
    <property type="component" value="Plasmid pWP3-W19-ESBL-03_2"/>
</dbReference>
<accession>A0A6S5C1B2</accession>
<evidence type="ECO:0008006" key="5">
    <source>
        <dbReference type="Google" id="ProtNLM"/>
    </source>
</evidence>
<gene>
    <name evidence="3" type="ORF">WP3W19E03_P20090</name>
</gene>
<protein>
    <recommendedName>
        <fullName evidence="5">Mobilization protein</fullName>
    </recommendedName>
</protein>
<evidence type="ECO:0000256" key="1">
    <source>
        <dbReference type="SAM" id="Coils"/>
    </source>
</evidence>
<keyword evidence="3" id="KW-0614">Plasmid</keyword>
<feature type="region of interest" description="Disordered" evidence="2">
    <location>
        <begin position="76"/>
        <end position="107"/>
    </location>
</feature>
<keyword evidence="1" id="KW-0175">Coiled coil</keyword>
<organism evidence="3 4">
    <name type="scientific">Aeromonas veronii</name>
    <dbReference type="NCBI Taxonomy" id="654"/>
    <lineage>
        <taxon>Bacteria</taxon>
        <taxon>Pseudomonadati</taxon>
        <taxon>Pseudomonadota</taxon>
        <taxon>Gammaproteobacteria</taxon>
        <taxon>Aeromonadales</taxon>
        <taxon>Aeromonadaceae</taxon>
        <taxon>Aeromonas</taxon>
    </lineage>
</organism>
<sequence>MTVIEQRIENLEKKLKQAKAEKQRKEARIRAQERKRTREQDTRRKILVGAVYLAIADSDDAALKALTDRMDKALTRDDDRALFDLPPRPEPKAEAEAEAEAPEPSAN</sequence>
<name>A0A6S5C1B2_AERVE</name>
<geneLocation type="plasmid" evidence="3 4">
    <name>pWP3-W19-ESBL-03_2</name>
</geneLocation>